<protein>
    <submittedName>
        <fullName evidence="1">Acyl-CoA carboxylase subunit epsilon</fullName>
    </submittedName>
</protein>
<dbReference type="EMBL" id="CP159872">
    <property type="protein sequence ID" value="XCM82138.1"/>
    <property type="molecule type" value="Genomic_DNA"/>
</dbReference>
<evidence type="ECO:0000313" key="1">
    <source>
        <dbReference type="EMBL" id="XCM82138.1"/>
    </source>
</evidence>
<dbReference type="KEGG" id="kcm:ABWK59_26135"/>
<dbReference type="GO" id="GO:0003989">
    <property type="term" value="F:acetyl-CoA carboxylase activity"/>
    <property type="evidence" value="ECO:0007669"/>
    <property type="project" value="InterPro"/>
</dbReference>
<organism evidence="1">
    <name type="scientific">Kitasatospora camelliae</name>
    <dbReference type="NCBI Taxonomy" id="3156397"/>
    <lineage>
        <taxon>Bacteria</taxon>
        <taxon>Bacillati</taxon>
        <taxon>Actinomycetota</taxon>
        <taxon>Actinomycetes</taxon>
        <taxon>Kitasatosporales</taxon>
        <taxon>Streptomycetaceae</taxon>
        <taxon>Kitasatospora</taxon>
    </lineage>
</organism>
<sequence>MSGAGTALFQVERGSLAPEELAALTVVLLARLRAAHTPAHPELPRAGWTVSGINQAGSWSTPGLAIWHTAV</sequence>
<dbReference type="RefSeq" id="WP_354643065.1">
    <property type="nucleotide sequence ID" value="NZ_CP159872.1"/>
</dbReference>
<name>A0AAU8K274_9ACTN</name>
<accession>A0AAU8K274</accession>
<proteinExistence type="predicted"/>
<gene>
    <name evidence="1" type="ORF">ABWK59_26135</name>
</gene>
<dbReference type="GO" id="GO:0004658">
    <property type="term" value="F:propionyl-CoA carboxylase activity"/>
    <property type="evidence" value="ECO:0007669"/>
    <property type="project" value="InterPro"/>
</dbReference>
<dbReference type="AlphaFoldDB" id="A0AAU8K274"/>
<dbReference type="InterPro" id="IPR032716">
    <property type="entry name" value="ACC_epsilon"/>
</dbReference>
<dbReference type="Pfam" id="PF13822">
    <property type="entry name" value="ACC_epsilon"/>
    <property type="match status" value="1"/>
</dbReference>
<reference evidence="1" key="1">
    <citation type="submission" date="2024-06" db="EMBL/GenBank/DDBJ databases">
        <title>The genome sequences of Kitasatospora sp. strain HUAS MG31.</title>
        <authorList>
            <person name="Mo P."/>
        </authorList>
    </citation>
    <scope>NUCLEOTIDE SEQUENCE</scope>
    <source>
        <strain evidence="1">HUAS MG31</strain>
    </source>
</reference>